<dbReference type="EMBL" id="BART01000023">
    <property type="protein sequence ID" value="GAG61640.1"/>
    <property type="molecule type" value="Genomic_DNA"/>
</dbReference>
<name>X0YYQ8_9ZZZZ</name>
<proteinExistence type="predicted"/>
<accession>X0YYQ8</accession>
<keyword evidence="1" id="KW-0472">Membrane</keyword>
<evidence type="ECO:0000313" key="2">
    <source>
        <dbReference type="EMBL" id="GAG61640.1"/>
    </source>
</evidence>
<sequence length="88" mass="10181">MNKKIIILVFIAIILINTIYWISLIPRLFPPYSSESRLIKGLYFTNEEYAVKNIIDILAITDAVLIATSFMIILLYKNKRVSYNVKAI</sequence>
<feature type="transmembrane region" description="Helical" evidence="1">
    <location>
        <begin position="49"/>
        <end position="76"/>
    </location>
</feature>
<evidence type="ECO:0000256" key="1">
    <source>
        <dbReference type="SAM" id="Phobius"/>
    </source>
</evidence>
<comment type="caution">
    <text evidence="2">The sequence shown here is derived from an EMBL/GenBank/DDBJ whole genome shotgun (WGS) entry which is preliminary data.</text>
</comment>
<protein>
    <submittedName>
        <fullName evidence="2">Uncharacterized protein</fullName>
    </submittedName>
</protein>
<organism evidence="2">
    <name type="scientific">marine sediment metagenome</name>
    <dbReference type="NCBI Taxonomy" id="412755"/>
    <lineage>
        <taxon>unclassified sequences</taxon>
        <taxon>metagenomes</taxon>
        <taxon>ecological metagenomes</taxon>
    </lineage>
</organism>
<keyword evidence="1" id="KW-0812">Transmembrane</keyword>
<feature type="transmembrane region" description="Helical" evidence="1">
    <location>
        <begin position="7"/>
        <end position="29"/>
    </location>
</feature>
<reference evidence="2" key="1">
    <citation type="journal article" date="2014" name="Front. Microbiol.">
        <title>High frequency of phylogenetically diverse reductive dehalogenase-homologous genes in deep subseafloor sedimentary metagenomes.</title>
        <authorList>
            <person name="Kawai M."/>
            <person name="Futagami T."/>
            <person name="Toyoda A."/>
            <person name="Takaki Y."/>
            <person name="Nishi S."/>
            <person name="Hori S."/>
            <person name="Arai W."/>
            <person name="Tsubouchi T."/>
            <person name="Morono Y."/>
            <person name="Uchiyama I."/>
            <person name="Ito T."/>
            <person name="Fujiyama A."/>
            <person name="Inagaki F."/>
            <person name="Takami H."/>
        </authorList>
    </citation>
    <scope>NUCLEOTIDE SEQUENCE</scope>
    <source>
        <strain evidence="2">Expedition CK06-06</strain>
    </source>
</reference>
<gene>
    <name evidence="2" type="ORF">S01H4_00209</name>
</gene>
<dbReference type="AlphaFoldDB" id="X0YYQ8"/>
<keyword evidence="1" id="KW-1133">Transmembrane helix</keyword>